<evidence type="ECO:0000256" key="1">
    <source>
        <dbReference type="SAM" id="MobiDB-lite"/>
    </source>
</evidence>
<proteinExistence type="predicted"/>
<dbReference type="SMART" id="SM00225">
    <property type="entry name" value="BTB"/>
    <property type="match status" value="1"/>
</dbReference>
<evidence type="ECO:0000259" key="2">
    <source>
        <dbReference type="PROSITE" id="PS50097"/>
    </source>
</evidence>
<dbReference type="InterPro" id="IPR011333">
    <property type="entry name" value="SKP1/BTB/POZ_sf"/>
</dbReference>
<evidence type="ECO:0000313" key="3">
    <source>
        <dbReference type="EMBL" id="KAJ7202842.1"/>
    </source>
</evidence>
<dbReference type="PROSITE" id="PS50097">
    <property type="entry name" value="BTB"/>
    <property type="match status" value="1"/>
</dbReference>
<evidence type="ECO:0000313" key="4">
    <source>
        <dbReference type="Proteomes" id="UP001219525"/>
    </source>
</evidence>
<protein>
    <recommendedName>
        <fullName evidence="2">BTB domain-containing protein</fullName>
    </recommendedName>
</protein>
<dbReference type="EMBL" id="JARJCW010000053">
    <property type="protein sequence ID" value="KAJ7202842.1"/>
    <property type="molecule type" value="Genomic_DNA"/>
</dbReference>
<dbReference type="AlphaFoldDB" id="A0AAD6V564"/>
<name>A0AAD6V564_9AGAR</name>
<dbReference type="CDD" id="cd18186">
    <property type="entry name" value="BTB_POZ_ZBTB_KLHL-like"/>
    <property type="match status" value="1"/>
</dbReference>
<dbReference type="SUPFAM" id="SSF54695">
    <property type="entry name" value="POZ domain"/>
    <property type="match status" value="1"/>
</dbReference>
<dbReference type="Proteomes" id="UP001219525">
    <property type="component" value="Unassembled WGS sequence"/>
</dbReference>
<feature type="domain" description="BTB" evidence="2">
    <location>
        <begin position="40"/>
        <end position="112"/>
    </location>
</feature>
<feature type="region of interest" description="Disordered" evidence="1">
    <location>
        <begin position="1"/>
        <end position="27"/>
    </location>
</feature>
<dbReference type="Pfam" id="PF00651">
    <property type="entry name" value="BTB"/>
    <property type="match status" value="1"/>
</dbReference>
<keyword evidence="4" id="KW-1185">Reference proteome</keyword>
<reference evidence="3" key="1">
    <citation type="submission" date="2023-03" db="EMBL/GenBank/DDBJ databases">
        <title>Massive genome expansion in bonnet fungi (Mycena s.s.) driven by repeated elements and novel gene families across ecological guilds.</title>
        <authorList>
            <consortium name="Lawrence Berkeley National Laboratory"/>
            <person name="Harder C.B."/>
            <person name="Miyauchi S."/>
            <person name="Viragh M."/>
            <person name="Kuo A."/>
            <person name="Thoen E."/>
            <person name="Andreopoulos B."/>
            <person name="Lu D."/>
            <person name="Skrede I."/>
            <person name="Drula E."/>
            <person name="Henrissat B."/>
            <person name="Morin E."/>
            <person name="Kohler A."/>
            <person name="Barry K."/>
            <person name="LaButti K."/>
            <person name="Morin E."/>
            <person name="Salamov A."/>
            <person name="Lipzen A."/>
            <person name="Mereny Z."/>
            <person name="Hegedus B."/>
            <person name="Baldrian P."/>
            <person name="Stursova M."/>
            <person name="Weitz H."/>
            <person name="Taylor A."/>
            <person name="Grigoriev I.V."/>
            <person name="Nagy L.G."/>
            <person name="Martin F."/>
            <person name="Kauserud H."/>
        </authorList>
    </citation>
    <scope>NUCLEOTIDE SEQUENCE</scope>
    <source>
        <strain evidence="3">9144</strain>
    </source>
</reference>
<dbReference type="InterPro" id="IPR000210">
    <property type="entry name" value="BTB/POZ_dom"/>
</dbReference>
<sequence length="328" mass="37951">MLMSTTSTVEPPAKRRREEDKDSDAEVSITRSPEYWFDDGNIILQVESTQFCVAKSVLSMHSLVFRDMFRLPLPVDEPTVENCPVVILSGDCTQDWNHLLGAMYTKRCFPTEPPTIEFIAAVLRLSKKYDIPHFRQDCVTRLKMEVPTTFERWEDWGAEPADKPYIKHHKDGILFLIVSLAREVGLHSVLPIAYYCIVAREGYHYMPRLLDETELDWNLVDRHTCQCLQGYVKLIELQARTTSVLLKPSGCRIPKHCQPALKDIVIATFKHYPTVLEARDWGDEMCDHCRCKAKEIVEDSRKECWEKLPSMFGLPNWEDLKSLDLSLE</sequence>
<organism evidence="3 4">
    <name type="scientific">Mycena pura</name>
    <dbReference type="NCBI Taxonomy" id="153505"/>
    <lineage>
        <taxon>Eukaryota</taxon>
        <taxon>Fungi</taxon>
        <taxon>Dikarya</taxon>
        <taxon>Basidiomycota</taxon>
        <taxon>Agaricomycotina</taxon>
        <taxon>Agaricomycetes</taxon>
        <taxon>Agaricomycetidae</taxon>
        <taxon>Agaricales</taxon>
        <taxon>Marasmiineae</taxon>
        <taxon>Mycenaceae</taxon>
        <taxon>Mycena</taxon>
    </lineage>
</organism>
<gene>
    <name evidence="3" type="ORF">GGX14DRAFT_462599</name>
</gene>
<dbReference type="Gene3D" id="3.30.710.10">
    <property type="entry name" value="Potassium Channel Kv1.1, Chain A"/>
    <property type="match status" value="1"/>
</dbReference>
<comment type="caution">
    <text evidence="3">The sequence shown here is derived from an EMBL/GenBank/DDBJ whole genome shotgun (WGS) entry which is preliminary data.</text>
</comment>
<accession>A0AAD6V564</accession>